<dbReference type="Gene3D" id="2.60.210.10">
    <property type="entry name" value="Apoptosis, Tumor Necrosis Factor Receptor Associated Protein 2, Chain A"/>
    <property type="match status" value="2"/>
</dbReference>
<sequence length="111" mass="12760">MKYLTIQDANRTVRYFDKLRTEQGCAPLLSLDEFNDPCNGYLANDCCAFGAKIFVIQPPSSIEETMISMVKELDDRTYTRSIKNFSNLENILYSEDFTVGGRKWCHTSLIQ</sequence>
<evidence type="ECO:0000259" key="1">
    <source>
        <dbReference type="PROSITE" id="PS50144"/>
    </source>
</evidence>
<evidence type="ECO:0000313" key="3">
    <source>
        <dbReference type="Proteomes" id="UP000827721"/>
    </source>
</evidence>
<dbReference type="EMBL" id="JAFEMO010000001">
    <property type="protein sequence ID" value="KAH7576237.1"/>
    <property type="molecule type" value="Genomic_DNA"/>
</dbReference>
<gene>
    <name evidence="2" type="ORF">JRO89_XS01G0019700</name>
</gene>
<reference evidence="2 3" key="1">
    <citation type="submission" date="2021-02" db="EMBL/GenBank/DDBJ databases">
        <title>Plant Genome Project.</title>
        <authorList>
            <person name="Zhang R.-G."/>
        </authorList>
    </citation>
    <scope>NUCLEOTIDE SEQUENCE [LARGE SCALE GENOMIC DNA]</scope>
    <source>
        <tissue evidence="2">Leaves</tissue>
    </source>
</reference>
<dbReference type="InterPro" id="IPR008974">
    <property type="entry name" value="TRAF-like"/>
</dbReference>
<comment type="caution">
    <text evidence="2">The sequence shown here is derived from an EMBL/GenBank/DDBJ whole genome shotgun (WGS) entry which is preliminary data.</text>
</comment>
<dbReference type="InterPro" id="IPR002083">
    <property type="entry name" value="MATH/TRAF_dom"/>
</dbReference>
<name>A0ABQ8IJ92_9ROSI</name>
<dbReference type="Proteomes" id="UP000827721">
    <property type="component" value="Unassembled WGS sequence"/>
</dbReference>
<dbReference type="PROSITE" id="PS50144">
    <property type="entry name" value="MATH"/>
    <property type="match status" value="1"/>
</dbReference>
<dbReference type="PANTHER" id="PTHR46162:SF40">
    <property type="entry name" value="TRAF-LIKE FAMILY PROTEIN"/>
    <property type="match status" value="1"/>
</dbReference>
<organism evidence="2 3">
    <name type="scientific">Xanthoceras sorbifolium</name>
    <dbReference type="NCBI Taxonomy" id="99658"/>
    <lineage>
        <taxon>Eukaryota</taxon>
        <taxon>Viridiplantae</taxon>
        <taxon>Streptophyta</taxon>
        <taxon>Embryophyta</taxon>
        <taxon>Tracheophyta</taxon>
        <taxon>Spermatophyta</taxon>
        <taxon>Magnoliopsida</taxon>
        <taxon>eudicotyledons</taxon>
        <taxon>Gunneridae</taxon>
        <taxon>Pentapetalae</taxon>
        <taxon>rosids</taxon>
        <taxon>malvids</taxon>
        <taxon>Sapindales</taxon>
        <taxon>Sapindaceae</taxon>
        <taxon>Xanthoceroideae</taxon>
        <taxon>Xanthoceras</taxon>
    </lineage>
</organism>
<protein>
    <recommendedName>
        <fullName evidence="1">MATH domain-containing protein</fullName>
    </recommendedName>
</protein>
<proteinExistence type="predicted"/>
<keyword evidence="3" id="KW-1185">Reference proteome</keyword>
<dbReference type="PANTHER" id="PTHR46162">
    <property type="entry name" value="TRAF-LIKE FAMILY PROTEIN"/>
    <property type="match status" value="1"/>
</dbReference>
<feature type="domain" description="MATH" evidence="1">
    <location>
        <begin position="75"/>
        <end position="111"/>
    </location>
</feature>
<dbReference type="SUPFAM" id="SSF49599">
    <property type="entry name" value="TRAF domain-like"/>
    <property type="match status" value="1"/>
</dbReference>
<accession>A0ABQ8IJ92</accession>
<evidence type="ECO:0000313" key="2">
    <source>
        <dbReference type="EMBL" id="KAH7576237.1"/>
    </source>
</evidence>